<keyword evidence="1" id="KW-0472">Membrane</keyword>
<sequence length="172" mass="19362">MGFESNSISIPFHWSGGILAITIVVSIILVGTGFYIASLNWPTVMLWLKYLLIIVFFIAIIVGVGYMPIRLKADNGKIMVKNLFGSPQILLSEVVEVVRISKSDINGSIKTFGSDGFFGYIGRFRNNKLGNYSMYVTDMNNLILVRTGNKKYVFSCSRPQEFVEFVNLQLKR</sequence>
<evidence type="ECO:0000259" key="2">
    <source>
        <dbReference type="Pfam" id="PF10882"/>
    </source>
</evidence>
<dbReference type="InterPro" id="IPR027783">
    <property type="entry name" value="Bacterial_PH-related"/>
</dbReference>
<comment type="caution">
    <text evidence="4">The sequence shown here is derived from an EMBL/GenBank/DDBJ whole genome shotgun (WGS) entry which is preliminary data.</text>
</comment>
<dbReference type="EMBL" id="QRYW01000022">
    <property type="protein sequence ID" value="RGV25473.1"/>
    <property type="molecule type" value="Genomic_DNA"/>
</dbReference>
<dbReference type="AlphaFoldDB" id="A0A413IF03"/>
<feature type="transmembrane region" description="Helical" evidence="1">
    <location>
        <begin position="12"/>
        <end position="36"/>
    </location>
</feature>
<dbReference type="Pfam" id="PF10882">
    <property type="entry name" value="bPH_5"/>
    <property type="match status" value="1"/>
</dbReference>
<dbReference type="RefSeq" id="WP_118103065.1">
    <property type="nucleotide sequence ID" value="NZ_JABWDG010000005.1"/>
</dbReference>
<dbReference type="EMBL" id="QSCO01000004">
    <property type="protein sequence ID" value="RGY08991.1"/>
    <property type="molecule type" value="Genomic_DNA"/>
</dbReference>
<feature type="domain" description="Bacterial Pleckstrin homology" evidence="2">
    <location>
        <begin position="73"/>
        <end position="167"/>
    </location>
</feature>
<proteinExistence type="predicted"/>
<evidence type="ECO:0000313" key="5">
    <source>
        <dbReference type="Proteomes" id="UP000283426"/>
    </source>
</evidence>
<feature type="transmembrane region" description="Helical" evidence="1">
    <location>
        <begin position="48"/>
        <end position="69"/>
    </location>
</feature>
<reference evidence="5 6" key="1">
    <citation type="submission" date="2018-08" db="EMBL/GenBank/DDBJ databases">
        <title>A genome reference for cultivated species of the human gut microbiota.</title>
        <authorList>
            <person name="Zou Y."/>
            <person name="Xue W."/>
            <person name="Luo G."/>
        </authorList>
    </citation>
    <scope>NUCLEOTIDE SEQUENCE [LARGE SCALE GENOMIC DNA]</scope>
    <source>
        <strain evidence="3 5">AF14-6AC</strain>
        <strain evidence="4 6">OF03-11</strain>
    </source>
</reference>
<evidence type="ECO:0000313" key="3">
    <source>
        <dbReference type="EMBL" id="RGV25473.1"/>
    </source>
</evidence>
<keyword evidence="1" id="KW-1133">Transmembrane helix</keyword>
<keyword evidence="1" id="KW-0812">Transmembrane</keyword>
<organism evidence="4 6">
    <name type="scientific">Odoribacter splanchnicus</name>
    <dbReference type="NCBI Taxonomy" id="28118"/>
    <lineage>
        <taxon>Bacteria</taxon>
        <taxon>Pseudomonadati</taxon>
        <taxon>Bacteroidota</taxon>
        <taxon>Bacteroidia</taxon>
        <taxon>Bacteroidales</taxon>
        <taxon>Odoribacteraceae</taxon>
        <taxon>Odoribacter</taxon>
    </lineage>
</organism>
<gene>
    <name evidence="3" type="ORF">DWW24_11030</name>
    <name evidence="4" type="ORF">DXA53_03840</name>
</gene>
<dbReference type="Proteomes" id="UP000284434">
    <property type="component" value="Unassembled WGS sequence"/>
</dbReference>
<dbReference type="Proteomes" id="UP000283426">
    <property type="component" value="Unassembled WGS sequence"/>
</dbReference>
<evidence type="ECO:0000313" key="4">
    <source>
        <dbReference type="EMBL" id="RGY08991.1"/>
    </source>
</evidence>
<evidence type="ECO:0000313" key="6">
    <source>
        <dbReference type="Proteomes" id="UP000284434"/>
    </source>
</evidence>
<protein>
    <recommendedName>
        <fullName evidence="2">Bacterial Pleckstrin homology domain-containing protein</fullName>
    </recommendedName>
</protein>
<accession>A0A413IF03</accession>
<name>A0A413IF03_9BACT</name>
<evidence type="ECO:0000256" key="1">
    <source>
        <dbReference type="SAM" id="Phobius"/>
    </source>
</evidence>